<dbReference type="GO" id="GO:0043190">
    <property type="term" value="C:ATP-binding cassette (ABC) transporter complex"/>
    <property type="evidence" value="ECO:0007669"/>
    <property type="project" value="InterPro"/>
</dbReference>
<keyword evidence="4 7" id="KW-1133">Transmembrane helix</keyword>
<reference evidence="8 9" key="1">
    <citation type="journal article" date="2014" name="Genome Announc.">
        <title>Draft genome sequences of six enterohepatic helicobacter species isolated from humans and one from rhesus macaques.</title>
        <authorList>
            <person name="Shen Z."/>
            <person name="Sheh A."/>
            <person name="Young S.K."/>
            <person name="Abouelliel A."/>
            <person name="Ward D.V."/>
            <person name="Earl A.M."/>
            <person name="Fox J.G."/>
        </authorList>
    </citation>
    <scope>NUCLEOTIDE SEQUENCE [LARGE SCALE GENOMIC DNA]</scope>
    <source>
        <strain evidence="8 9">MIT 99-5501</strain>
    </source>
</reference>
<dbReference type="PANTHER" id="PTHR30477">
    <property type="entry name" value="ABC-TRANSPORTER METAL-BINDING PROTEIN"/>
    <property type="match status" value="1"/>
</dbReference>
<feature type="transmembrane region" description="Helical" evidence="7">
    <location>
        <begin position="174"/>
        <end position="191"/>
    </location>
</feature>
<sequence>MPEILSFAFMQNAVLGAVLVSIACGIIGTLVMINRLFSMAGGITHGAFGGIGLGFYLGLGGALMFVSTAGFALFLALLLAILSKFYPHRSDNIIAVIWAFGMAFGIILVDKSTDFGGDLMSYLFGNILAIGTEDLWIMAVCDVIFVLSIVALYRQFEAFSFDSEFARLKGVKTGILHFVLVCEIALCVVVAMRVVGLILVLALLSIPCFIAERFARTLGGIMILSCALSVIFCICGLSLSYVFDMSSGASIIIVACVGFVLSLVK</sequence>
<keyword evidence="6" id="KW-0813">Transport</keyword>
<feature type="transmembrane region" description="Helical" evidence="7">
    <location>
        <begin position="221"/>
        <end position="241"/>
    </location>
</feature>
<dbReference type="RefSeq" id="WP_023927061.1">
    <property type="nucleotide sequence ID" value="NZ_KI669454.1"/>
</dbReference>
<dbReference type="OrthoDB" id="9798540at2"/>
<evidence type="ECO:0000313" key="9">
    <source>
        <dbReference type="Proteomes" id="UP000018731"/>
    </source>
</evidence>
<accession>V8CEA2</accession>
<keyword evidence="5 7" id="KW-0472">Membrane</keyword>
<organism evidence="8 9">
    <name type="scientific">Helicobacter macacae MIT 99-5501</name>
    <dbReference type="NCBI Taxonomy" id="1357400"/>
    <lineage>
        <taxon>Bacteria</taxon>
        <taxon>Pseudomonadati</taxon>
        <taxon>Campylobacterota</taxon>
        <taxon>Epsilonproteobacteria</taxon>
        <taxon>Campylobacterales</taxon>
        <taxon>Helicobacteraceae</taxon>
        <taxon>Helicobacter</taxon>
    </lineage>
</organism>
<evidence type="ECO:0000256" key="3">
    <source>
        <dbReference type="ARBA" id="ARBA00022692"/>
    </source>
</evidence>
<dbReference type="Gene3D" id="1.10.3470.10">
    <property type="entry name" value="ABC transporter involved in vitamin B12 uptake, BtuC"/>
    <property type="match status" value="1"/>
</dbReference>
<evidence type="ECO:0000256" key="2">
    <source>
        <dbReference type="ARBA" id="ARBA00008034"/>
    </source>
</evidence>
<comment type="similarity">
    <text evidence="2 6">Belongs to the ABC-3 integral membrane protein family.</text>
</comment>
<evidence type="ECO:0000256" key="1">
    <source>
        <dbReference type="ARBA" id="ARBA00004141"/>
    </source>
</evidence>
<feature type="transmembrane region" description="Helical" evidence="7">
    <location>
        <begin position="53"/>
        <end position="81"/>
    </location>
</feature>
<keyword evidence="3 6" id="KW-0812">Transmembrane</keyword>
<keyword evidence="9" id="KW-1185">Reference proteome</keyword>
<feature type="transmembrane region" description="Helical" evidence="7">
    <location>
        <begin position="12"/>
        <end position="33"/>
    </location>
</feature>
<evidence type="ECO:0000256" key="4">
    <source>
        <dbReference type="ARBA" id="ARBA00022989"/>
    </source>
</evidence>
<evidence type="ECO:0000313" key="8">
    <source>
        <dbReference type="EMBL" id="ETD25046.1"/>
    </source>
</evidence>
<dbReference type="SUPFAM" id="SSF81345">
    <property type="entry name" value="ABC transporter involved in vitamin B12 uptake, BtuC"/>
    <property type="match status" value="1"/>
</dbReference>
<protein>
    <recommendedName>
        <fullName evidence="10">Metal ABC transporter permease</fullName>
    </recommendedName>
</protein>
<dbReference type="PATRIC" id="fig|1357400.3.peg.525"/>
<feature type="transmembrane region" description="Helical" evidence="7">
    <location>
        <begin position="93"/>
        <end position="109"/>
    </location>
</feature>
<dbReference type="InterPro" id="IPR037294">
    <property type="entry name" value="ABC_BtuC-like"/>
</dbReference>
<dbReference type="eggNOG" id="COG1108">
    <property type="taxonomic scope" value="Bacteria"/>
</dbReference>
<evidence type="ECO:0000256" key="5">
    <source>
        <dbReference type="ARBA" id="ARBA00023136"/>
    </source>
</evidence>
<proteinExistence type="inferred from homology"/>
<name>V8CEA2_9HELI</name>
<comment type="subcellular location">
    <subcellularLocation>
        <location evidence="6">Cell membrane</location>
        <topology evidence="6">Multi-pass membrane protein</topology>
    </subcellularLocation>
    <subcellularLocation>
        <location evidence="1">Membrane</location>
        <topology evidence="1">Multi-pass membrane protein</topology>
    </subcellularLocation>
</comment>
<gene>
    <name evidence="8" type="ORF">HMPREF2086_00381</name>
</gene>
<dbReference type="PANTHER" id="PTHR30477:SF18">
    <property type="entry name" value="METAL TRANSPORT SYSTEM MEMBRANE PROTEIN CT_417-RELATED"/>
    <property type="match status" value="1"/>
</dbReference>
<dbReference type="STRING" id="1357400.HMPREF2086_00381"/>
<comment type="caution">
    <text evidence="8">The sequence shown here is derived from an EMBL/GenBank/DDBJ whole genome shotgun (WGS) entry which is preliminary data.</text>
</comment>
<feature type="transmembrane region" description="Helical" evidence="7">
    <location>
        <begin position="197"/>
        <end position="214"/>
    </location>
</feature>
<dbReference type="InterPro" id="IPR001626">
    <property type="entry name" value="ABC_TroCD"/>
</dbReference>
<dbReference type="Pfam" id="PF00950">
    <property type="entry name" value="ABC-3"/>
    <property type="match status" value="1"/>
</dbReference>
<evidence type="ECO:0000256" key="6">
    <source>
        <dbReference type="RuleBase" id="RU003943"/>
    </source>
</evidence>
<dbReference type="GO" id="GO:0010043">
    <property type="term" value="P:response to zinc ion"/>
    <property type="evidence" value="ECO:0007669"/>
    <property type="project" value="TreeGrafter"/>
</dbReference>
<dbReference type="GO" id="GO:0055085">
    <property type="term" value="P:transmembrane transport"/>
    <property type="evidence" value="ECO:0007669"/>
    <property type="project" value="InterPro"/>
</dbReference>
<dbReference type="EMBL" id="AZJI01000001">
    <property type="protein sequence ID" value="ETD25046.1"/>
    <property type="molecule type" value="Genomic_DNA"/>
</dbReference>
<feature type="transmembrane region" description="Helical" evidence="7">
    <location>
        <begin position="247"/>
        <end position="264"/>
    </location>
</feature>
<feature type="transmembrane region" description="Helical" evidence="7">
    <location>
        <begin position="135"/>
        <end position="153"/>
    </location>
</feature>
<evidence type="ECO:0008006" key="10">
    <source>
        <dbReference type="Google" id="ProtNLM"/>
    </source>
</evidence>
<dbReference type="Proteomes" id="UP000018731">
    <property type="component" value="Unassembled WGS sequence"/>
</dbReference>
<dbReference type="AlphaFoldDB" id="V8CEA2"/>
<evidence type="ECO:0000256" key="7">
    <source>
        <dbReference type="SAM" id="Phobius"/>
    </source>
</evidence>
<dbReference type="HOGENOM" id="CLU_028808_3_0_7"/>